<dbReference type="AlphaFoldDB" id="A0A6P6VID3"/>
<evidence type="ECO:0000259" key="2">
    <source>
        <dbReference type="Pfam" id="PF08646"/>
    </source>
</evidence>
<dbReference type="InterPro" id="IPR031657">
    <property type="entry name" value="REPA_OB_2"/>
</dbReference>
<evidence type="ECO:0000313" key="5">
    <source>
        <dbReference type="RefSeq" id="XP_027101682.2"/>
    </source>
</evidence>
<evidence type="ECO:0000313" key="6">
    <source>
        <dbReference type="RefSeq" id="XP_071904206.1"/>
    </source>
</evidence>
<protein>
    <submittedName>
        <fullName evidence="5 6">Replication protein A 70 kDa DNA-binding subunit D-like</fullName>
    </submittedName>
</protein>
<dbReference type="Proteomes" id="UP001652660">
    <property type="component" value="Chromosome 5e"/>
</dbReference>
<sequence length="491" mass="56301">MANLLPIRDVMPHMKNWSCIITVQEKQQVTNSLGTPTRKQKFVFYDSEGSRVEGIIFNDDIPRMSQILQVYKKYKISNAEVRPIPQKFQTSDLTIQWVISSRTVIDEIPDDDAVMAVKFCYSKFTDLVQYMDDKTKSVDVLGVVISALERKTITKNSRQSDVQKFVLLNEESQTVLLSLWDNFLTNEGAEMLSKLHSYPVIIARRVKVNNYNGVALGTWFDSAILVDPPIQEARELKNWALRNTNLIKELVEKMDYIKYNPQLSLKPDQKTTWICNITSTQKTVWVKAQISFDHIFQKYWYMSCKNCCRATAADYEVVFTCNSCKEKHPAIPRCRFDVDLTDSTGVIPASVFGELAEKLLTFNGLEAMQHFDQNVELPLEFVHNELKSKMFLLHIKPVQTQLADARQRYTIIYYSEIDDPTASIQLTSQTEDDSSFLGKEVDNVRLGTPGGDSDRSKICVRLSDRFDEPQNVELDVDENAECSSSKKQKLI</sequence>
<dbReference type="OrthoDB" id="1306255at2759"/>
<organism evidence="4 5">
    <name type="scientific">Coffea arabica</name>
    <name type="common">Arabian coffee</name>
    <dbReference type="NCBI Taxonomy" id="13443"/>
    <lineage>
        <taxon>Eukaryota</taxon>
        <taxon>Viridiplantae</taxon>
        <taxon>Streptophyta</taxon>
        <taxon>Embryophyta</taxon>
        <taxon>Tracheophyta</taxon>
        <taxon>Spermatophyta</taxon>
        <taxon>Magnoliopsida</taxon>
        <taxon>eudicotyledons</taxon>
        <taxon>Gunneridae</taxon>
        <taxon>Pentapetalae</taxon>
        <taxon>asterids</taxon>
        <taxon>lamiids</taxon>
        <taxon>Gentianales</taxon>
        <taxon>Rubiaceae</taxon>
        <taxon>Ixoroideae</taxon>
        <taxon>Gardenieae complex</taxon>
        <taxon>Bertiereae - Coffeeae clade</taxon>
        <taxon>Coffeeae</taxon>
        <taxon>Coffea</taxon>
    </lineage>
</organism>
<dbReference type="Gene3D" id="2.40.50.140">
    <property type="entry name" value="Nucleic acid-binding proteins"/>
    <property type="match status" value="3"/>
</dbReference>
<dbReference type="Pfam" id="PF16900">
    <property type="entry name" value="REPA_OB_2"/>
    <property type="match status" value="1"/>
</dbReference>
<feature type="domain" description="Replication factor A C-terminal" evidence="2">
    <location>
        <begin position="297"/>
        <end position="419"/>
    </location>
</feature>
<keyword evidence="4" id="KW-1185">Reference proteome</keyword>
<reference evidence="5 6" key="2">
    <citation type="submission" date="2025-05" db="UniProtKB">
        <authorList>
            <consortium name="RefSeq"/>
        </authorList>
    </citation>
    <scope>IDENTIFICATION</scope>
    <source>
        <tissue evidence="5 6">Leaves</tissue>
    </source>
</reference>
<evidence type="ECO:0000259" key="3">
    <source>
        <dbReference type="Pfam" id="PF16900"/>
    </source>
</evidence>
<dbReference type="SUPFAM" id="SSF50249">
    <property type="entry name" value="Nucleic acid-binding proteins"/>
    <property type="match status" value="3"/>
</dbReference>
<dbReference type="PANTHER" id="PTHR47165">
    <property type="entry name" value="OS03G0429900 PROTEIN"/>
    <property type="match status" value="1"/>
</dbReference>
<dbReference type="GeneID" id="113722603"/>
<evidence type="ECO:0000313" key="4">
    <source>
        <dbReference type="Proteomes" id="UP001652660"/>
    </source>
</evidence>
<dbReference type="Pfam" id="PF08646">
    <property type="entry name" value="Rep_fac-A_C"/>
    <property type="match status" value="1"/>
</dbReference>
<feature type="domain" description="Replication protein A OB" evidence="3">
    <location>
        <begin position="133"/>
        <end position="226"/>
    </location>
</feature>
<reference evidence="4" key="1">
    <citation type="journal article" date="2025" name="Foods">
        <title>Unveiling the Microbial Signatures of Arabica Coffee Cherries: Insights into Ripeness Specific Diversity, Functional Traits, and Implications for Quality and Safety.</title>
        <authorList>
            <consortium name="RefSeq"/>
            <person name="Tenea G.N."/>
            <person name="Cifuentes V."/>
            <person name="Reyes P."/>
            <person name="Cevallos-Vallejos M."/>
        </authorList>
    </citation>
    <scope>NUCLEOTIDE SEQUENCE [LARGE SCALE GENOMIC DNA]</scope>
</reference>
<dbReference type="RefSeq" id="XP_071904206.1">
    <property type="nucleotide sequence ID" value="XM_072048105.1"/>
</dbReference>
<dbReference type="InterPro" id="IPR013955">
    <property type="entry name" value="Rep_factor-A_C"/>
</dbReference>
<name>A0A6P6VID3_COFAR</name>
<proteinExistence type="predicted"/>
<dbReference type="RefSeq" id="XP_027101682.2">
    <property type="nucleotide sequence ID" value="XM_027245881.2"/>
</dbReference>
<dbReference type="PANTHER" id="PTHR47165:SF4">
    <property type="entry name" value="OS03G0429900 PROTEIN"/>
    <property type="match status" value="1"/>
</dbReference>
<keyword evidence="1" id="KW-0238">DNA-binding</keyword>
<dbReference type="InterPro" id="IPR012340">
    <property type="entry name" value="NA-bd_OB-fold"/>
</dbReference>
<gene>
    <name evidence="5 6" type="primary">LOC113722603</name>
</gene>
<evidence type="ECO:0000256" key="1">
    <source>
        <dbReference type="ARBA" id="ARBA00023125"/>
    </source>
</evidence>
<accession>A0A6P6VID3</accession>